<comment type="caution">
    <text evidence="1">The sequence shown here is derived from an EMBL/GenBank/DDBJ whole genome shotgun (WGS) entry which is preliminary data.</text>
</comment>
<organism evidence="1 2">
    <name type="scientific">Pseudoduganella danionis</name>
    <dbReference type="NCBI Taxonomy" id="1890295"/>
    <lineage>
        <taxon>Bacteria</taxon>
        <taxon>Pseudomonadati</taxon>
        <taxon>Pseudomonadota</taxon>
        <taxon>Betaproteobacteria</taxon>
        <taxon>Burkholderiales</taxon>
        <taxon>Oxalobacteraceae</taxon>
        <taxon>Telluria group</taxon>
        <taxon>Pseudoduganella</taxon>
    </lineage>
</organism>
<gene>
    <name evidence="1" type="ORF">GM655_20115</name>
</gene>
<reference evidence="1 2" key="1">
    <citation type="submission" date="2019-11" db="EMBL/GenBank/DDBJ databases">
        <title>Type strains purchased from KCTC, JCM and DSMZ.</title>
        <authorList>
            <person name="Lu H."/>
        </authorList>
    </citation>
    <scope>NUCLEOTIDE SEQUENCE [LARGE SCALE GENOMIC DNA]</scope>
    <source>
        <strain evidence="1 2">DSM 103461</strain>
    </source>
</reference>
<dbReference type="RefSeq" id="WP_155436458.1">
    <property type="nucleotide sequence ID" value="NZ_JBHLXK010000002.1"/>
</dbReference>
<sequence length="352" mass="39397">MAQEAALSEHQQDAVPLHRNVTPIAECKVTSREVDGKHLRTVDVPILSCASVWLRCQKEAEEWIAPGGKLLTDPIARNRRINRAYAQLWLADHRFQWAGLAAFASKQVGCGLLHSAQKVTDAQQEIKQMATSHAYASNTELAYASAMPAGTSAGAGYMFRQLALGNLALFLDIYPLHRFFMLRGYQHLATCLEARRDIATQVIWPVDKEVLRFGKPFSEIKNGFEAVEHNRIADSVLQFAQHEQVNILQAVIYNDFAMRRALDANQFAWATGFPSGVAEAIELTLSARCHRDNVGPLTVAFSKKRNAKLYDQEQRMTFVRQAADRFDQLLQSSERQAIVSDITAIAKGNVTW</sequence>
<evidence type="ECO:0008006" key="3">
    <source>
        <dbReference type="Google" id="ProtNLM"/>
    </source>
</evidence>
<evidence type="ECO:0000313" key="2">
    <source>
        <dbReference type="Proteomes" id="UP000735592"/>
    </source>
</evidence>
<dbReference type="InterPro" id="IPR019658">
    <property type="entry name" value="DUF2515"/>
</dbReference>
<evidence type="ECO:0000313" key="1">
    <source>
        <dbReference type="EMBL" id="MTW35112.1"/>
    </source>
</evidence>
<protein>
    <recommendedName>
        <fullName evidence="3">DUF1845 domain-containing protein</fullName>
    </recommendedName>
</protein>
<dbReference type="EMBL" id="WNKW01000007">
    <property type="protein sequence ID" value="MTW35112.1"/>
    <property type="molecule type" value="Genomic_DNA"/>
</dbReference>
<name>A0ABW9SWA1_9BURK</name>
<dbReference type="Proteomes" id="UP000735592">
    <property type="component" value="Unassembled WGS sequence"/>
</dbReference>
<dbReference type="Pfam" id="PF10720">
    <property type="entry name" value="DUF2515"/>
    <property type="match status" value="1"/>
</dbReference>
<proteinExistence type="predicted"/>
<accession>A0ABW9SWA1</accession>
<keyword evidence="2" id="KW-1185">Reference proteome</keyword>